<accession>A0A5B2VI60</accession>
<reference evidence="2 3" key="2">
    <citation type="submission" date="2019-09" db="EMBL/GenBank/DDBJ databases">
        <authorList>
            <person name="Jin C."/>
        </authorList>
    </citation>
    <scope>NUCLEOTIDE SEQUENCE [LARGE SCALE GENOMIC DNA]</scope>
    <source>
        <strain evidence="2 3">BN140002</strain>
    </source>
</reference>
<keyword evidence="3" id="KW-1185">Reference proteome</keyword>
<dbReference type="Pfam" id="PF02620">
    <property type="entry name" value="YceD"/>
    <property type="match status" value="1"/>
</dbReference>
<dbReference type="RefSeq" id="WP_149816351.1">
    <property type="nucleotide sequence ID" value="NZ_VUOA01000016.1"/>
</dbReference>
<evidence type="ECO:0000313" key="3">
    <source>
        <dbReference type="Proteomes" id="UP000323142"/>
    </source>
</evidence>
<gene>
    <name evidence="2" type="ORF">F0L46_07035</name>
</gene>
<dbReference type="OrthoDB" id="8443793at2"/>
<organism evidence="2 3">
    <name type="scientific">Salinarimonas soli</name>
    <dbReference type="NCBI Taxonomy" id="1638099"/>
    <lineage>
        <taxon>Bacteria</taxon>
        <taxon>Pseudomonadati</taxon>
        <taxon>Pseudomonadota</taxon>
        <taxon>Alphaproteobacteria</taxon>
        <taxon>Hyphomicrobiales</taxon>
        <taxon>Salinarimonadaceae</taxon>
        <taxon>Salinarimonas</taxon>
    </lineage>
</organism>
<reference evidence="2 3" key="1">
    <citation type="submission" date="2019-09" db="EMBL/GenBank/DDBJ databases">
        <title>Salinarimonas rosea gen. nov., sp. nov., a new member of the a-2 subgroup of the Proteobacteria.</title>
        <authorList>
            <person name="Liu J."/>
        </authorList>
    </citation>
    <scope>NUCLEOTIDE SEQUENCE [LARGE SCALE GENOMIC DNA]</scope>
    <source>
        <strain evidence="2 3">BN140002</strain>
    </source>
</reference>
<evidence type="ECO:0000313" key="2">
    <source>
        <dbReference type="EMBL" id="KAA2238019.1"/>
    </source>
</evidence>
<comment type="caution">
    <text evidence="2">The sequence shown here is derived from an EMBL/GenBank/DDBJ whole genome shotgun (WGS) entry which is preliminary data.</text>
</comment>
<dbReference type="InterPro" id="IPR003772">
    <property type="entry name" value="YceD"/>
</dbReference>
<name>A0A5B2VI60_9HYPH</name>
<protein>
    <submittedName>
        <fullName evidence="2">DUF177 domain-containing protein</fullName>
    </submittedName>
</protein>
<proteinExistence type="predicted"/>
<evidence type="ECO:0000256" key="1">
    <source>
        <dbReference type="SAM" id="MobiDB-lite"/>
    </source>
</evidence>
<feature type="region of interest" description="Disordered" evidence="1">
    <location>
        <begin position="143"/>
        <end position="169"/>
    </location>
</feature>
<dbReference type="EMBL" id="VUOA01000016">
    <property type="protein sequence ID" value="KAA2238019.1"/>
    <property type="molecule type" value="Genomic_DNA"/>
</dbReference>
<dbReference type="AlphaFoldDB" id="A0A5B2VI60"/>
<dbReference type="Proteomes" id="UP000323142">
    <property type="component" value="Unassembled WGS sequence"/>
</dbReference>
<sequence length="169" mass="18174">MTAPAFPLVRLVAVDRLPEGGARPKIEATPEECAALAREFKIPAVHALTGEYRVKGTPRRMNVTGTVRGRVTQVCVVTLEPFETEIAEEVDVDFSEHLGPEPEGRDEADLDRPDEIVNGKIDLGALTAEFLALGLDPYPRKPGVAFDEPAAAPDETSPFAALGRMKPGS</sequence>